<keyword evidence="1" id="KW-1133">Transmembrane helix</keyword>
<dbReference type="RefSeq" id="WP_049173823.1">
    <property type="nucleotide sequence ID" value="NZ_BKFK01000002.1"/>
</dbReference>
<sequence>MDKESLKEIITGLITYGWIIALSMLGGLVAFIRRLNQSKEPKPLNEIFMRLFGELIISAFAGIITVLLCIYWNMPLVLIGVLAGIAGHLGGKAIDTFVLIWKSIISGGKMP</sequence>
<evidence type="ECO:0008006" key="4">
    <source>
        <dbReference type="Google" id="ProtNLM"/>
    </source>
</evidence>
<comment type="caution">
    <text evidence="2">The sequence shown here is derived from an EMBL/GenBank/DDBJ whole genome shotgun (WGS) entry which is preliminary data.</text>
</comment>
<feature type="transmembrane region" description="Helical" evidence="1">
    <location>
        <begin position="79"/>
        <end position="101"/>
    </location>
</feature>
<feature type="transmembrane region" description="Helical" evidence="1">
    <location>
        <begin position="52"/>
        <end position="73"/>
    </location>
</feature>
<protein>
    <recommendedName>
        <fullName evidence="4">Holin</fullName>
    </recommendedName>
</protein>
<dbReference type="EMBL" id="DPVE01000326">
    <property type="protein sequence ID" value="HCK31788.1"/>
    <property type="molecule type" value="Genomic_DNA"/>
</dbReference>
<dbReference type="AlphaFoldDB" id="A0A3D2SS76"/>
<feature type="transmembrane region" description="Helical" evidence="1">
    <location>
        <begin position="12"/>
        <end position="32"/>
    </location>
</feature>
<name>A0A3D2SS76_9GAMM</name>
<dbReference type="Pfam" id="PF16083">
    <property type="entry name" value="Phage_holin_3_3"/>
    <property type="match status" value="1"/>
</dbReference>
<organism evidence="2 3">
    <name type="scientific">Acinetobacter ursingii</name>
    <dbReference type="NCBI Taxonomy" id="108980"/>
    <lineage>
        <taxon>Bacteria</taxon>
        <taxon>Pseudomonadati</taxon>
        <taxon>Pseudomonadota</taxon>
        <taxon>Gammaproteobacteria</taxon>
        <taxon>Moraxellales</taxon>
        <taxon>Moraxellaceae</taxon>
        <taxon>Acinetobacter</taxon>
    </lineage>
</organism>
<proteinExistence type="predicted"/>
<dbReference type="InterPro" id="IPR032126">
    <property type="entry name" value="LydA_holin"/>
</dbReference>
<evidence type="ECO:0000313" key="3">
    <source>
        <dbReference type="Proteomes" id="UP000263596"/>
    </source>
</evidence>
<evidence type="ECO:0000256" key="1">
    <source>
        <dbReference type="SAM" id="Phobius"/>
    </source>
</evidence>
<evidence type="ECO:0000313" key="2">
    <source>
        <dbReference type="EMBL" id="HCK31788.1"/>
    </source>
</evidence>
<reference evidence="2 3" key="1">
    <citation type="journal article" date="2018" name="Nat. Biotechnol.">
        <title>A standardized bacterial taxonomy based on genome phylogeny substantially revises the tree of life.</title>
        <authorList>
            <person name="Parks D.H."/>
            <person name="Chuvochina M."/>
            <person name="Waite D.W."/>
            <person name="Rinke C."/>
            <person name="Skarshewski A."/>
            <person name="Chaumeil P.A."/>
            <person name="Hugenholtz P."/>
        </authorList>
    </citation>
    <scope>NUCLEOTIDE SEQUENCE [LARGE SCALE GENOMIC DNA]</scope>
    <source>
        <strain evidence="2">UBA9669</strain>
    </source>
</reference>
<keyword evidence="1" id="KW-0472">Membrane</keyword>
<accession>A0A3D2SS76</accession>
<dbReference type="Proteomes" id="UP000263596">
    <property type="component" value="Unassembled WGS sequence"/>
</dbReference>
<gene>
    <name evidence="2" type="ORF">DHW29_17595</name>
</gene>
<keyword evidence="1" id="KW-0812">Transmembrane</keyword>